<dbReference type="GO" id="GO:0006360">
    <property type="term" value="P:transcription by RNA polymerase I"/>
    <property type="evidence" value="ECO:0007669"/>
    <property type="project" value="InterPro"/>
</dbReference>
<gene>
    <name evidence="2" type="ORF">QBC33DRAFT_515775</name>
</gene>
<proteinExistence type="predicted"/>
<accession>A0AAJ0FMS5</accession>
<name>A0AAJ0FMS5_9PEZI</name>
<evidence type="ECO:0000313" key="2">
    <source>
        <dbReference type="EMBL" id="KAK1766440.1"/>
    </source>
</evidence>
<feature type="compositionally biased region" description="Low complexity" evidence="1">
    <location>
        <begin position="435"/>
        <end position="447"/>
    </location>
</feature>
<feature type="region of interest" description="Disordered" evidence="1">
    <location>
        <begin position="1"/>
        <end position="295"/>
    </location>
</feature>
<dbReference type="Pfam" id="PF08208">
    <property type="entry name" value="RNA_polI_A34"/>
    <property type="match status" value="1"/>
</dbReference>
<feature type="compositionally biased region" description="Low complexity" evidence="1">
    <location>
        <begin position="489"/>
        <end position="501"/>
    </location>
</feature>
<dbReference type="RefSeq" id="XP_060282653.1">
    <property type="nucleotide sequence ID" value="XM_060426108.1"/>
</dbReference>
<feature type="compositionally biased region" description="Low complexity" evidence="1">
    <location>
        <begin position="74"/>
        <end position="92"/>
    </location>
</feature>
<dbReference type="Gene3D" id="6.20.250.70">
    <property type="match status" value="1"/>
</dbReference>
<dbReference type="Proteomes" id="UP001244011">
    <property type="component" value="Unassembled WGS sequence"/>
</dbReference>
<evidence type="ECO:0000313" key="3">
    <source>
        <dbReference type="Proteomes" id="UP001244011"/>
    </source>
</evidence>
<dbReference type="PANTHER" id="PTHR28155">
    <property type="entry name" value="ACR243WP"/>
    <property type="match status" value="1"/>
</dbReference>
<feature type="region of interest" description="Disordered" evidence="1">
    <location>
        <begin position="429"/>
        <end position="655"/>
    </location>
</feature>
<organism evidence="2 3">
    <name type="scientific">Phialemonium atrogriseum</name>
    <dbReference type="NCBI Taxonomy" id="1093897"/>
    <lineage>
        <taxon>Eukaryota</taxon>
        <taxon>Fungi</taxon>
        <taxon>Dikarya</taxon>
        <taxon>Ascomycota</taxon>
        <taxon>Pezizomycotina</taxon>
        <taxon>Sordariomycetes</taxon>
        <taxon>Sordariomycetidae</taxon>
        <taxon>Cephalothecales</taxon>
        <taxon>Cephalothecaceae</taxon>
        <taxon>Phialemonium</taxon>
    </lineage>
</organism>
<feature type="compositionally biased region" description="Low complexity" evidence="1">
    <location>
        <begin position="198"/>
        <end position="214"/>
    </location>
</feature>
<evidence type="ECO:0000256" key="1">
    <source>
        <dbReference type="SAM" id="MobiDB-lite"/>
    </source>
</evidence>
<dbReference type="EMBL" id="MU839011">
    <property type="protein sequence ID" value="KAK1766440.1"/>
    <property type="molecule type" value="Genomic_DNA"/>
</dbReference>
<protein>
    <submittedName>
        <fullName evidence="2">DNA-directed RNA polymerase I subunit RPA34.5-domain-containing protein</fullName>
    </submittedName>
</protein>
<dbReference type="GO" id="GO:0000428">
    <property type="term" value="C:DNA-directed RNA polymerase complex"/>
    <property type="evidence" value="ECO:0007669"/>
    <property type="project" value="UniProtKB-KW"/>
</dbReference>
<feature type="compositionally biased region" description="Basic residues" evidence="1">
    <location>
        <begin position="223"/>
        <end position="238"/>
    </location>
</feature>
<sequence length="655" mass="69074">MAGPKAPIGSLSEHATQSARLARRDANPRSRPIKSSTKKHKKASLDDEESDSSSASSDHGSQAGDQDFLLQMIASRSSAPKSKAKQASSGAAVLPTTKAKAKSTAESVASDKKSAGAAVKKEPTSDDERVSDAESESGSSSDSSSDSESEVATTAGKSKKTKEGGGARLKTESESESESSGSESDGGQAKAKKTVKKSPSTTSSSSESGSSGSESEAEEPSNKKRGAKTKKEKTQRKVKTSESEDSTSEEESSTDESTAKKAEAEGAESSDSDSSASESQSSTSSSEDGSDEEADESMAIDMRNDGSGAPVAEIIANDFHLRKAQENVDASDVAQVFSQAQMQGKQVWYFTAPASIPIEVVEKLEIPLERAQKGLSILSHNGDDYGVAFEDASTTRSIKLLIPNKAGDKYGMLNRPLDQTVHLKRITQFSHGNESSTTFSQSHTTTSRPARPQPAGLKSRYHPIGVSNGSVGKNGDHTASENDEDVEMSQAPALPSSQQSARKPKGPVLVETPKPEKKKRKHTSDSAPPSSQPADVTGSSKKPKKARIDLIEPVSASKVGRVTPILPPRVPTMNGASVTNSGRKESVVPLPPNFQRMSQSMSDPRSSPTRSSPTKETPKAHKADRKVKGKDKDGGKPTPKVTPVTPPVPHVQRRP</sequence>
<reference evidence="2" key="1">
    <citation type="submission" date="2023-06" db="EMBL/GenBank/DDBJ databases">
        <title>Genome-scale phylogeny and comparative genomics of the fungal order Sordariales.</title>
        <authorList>
            <consortium name="Lawrence Berkeley National Laboratory"/>
            <person name="Hensen N."/>
            <person name="Bonometti L."/>
            <person name="Westerberg I."/>
            <person name="Brannstrom I.O."/>
            <person name="Guillou S."/>
            <person name="Cros-Aarteil S."/>
            <person name="Calhoun S."/>
            <person name="Haridas S."/>
            <person name="Kuo A."/>
            <person name="Mondo S."/>
            <person name="Pangilinan J."/>
            <person name="Riley R."/>
            <person name="Labutti K."/>
            <person name="Andreopoulos B."/>
            <person name="Lipzen A."/>
            <person name="Chen C."/>
            <person name="Yanf M."/>
            <person name="Daum C."/>
            <person name="Ng V."/>
            <person name="Clum A."/>
            <person name="Steindorff A."/>
            <person name="Ohm R."/>
            <person name="Martin F."/>
            <person name="Silar P."/>
            <person name="Natvig D."/>
            <person name="Lalanne C."/>
            <person name="Gautier V."/>
            <person name="Ament-Velasquez S.L."/>
            <person name="Kruys A."/>
            <person name="Hutchinson M.I."/>
            <person name="Powell A.J."/>
            <person name="Barry K."/>
            <person name="Miller A.N."/>
            <person name="Grigoriev I.V."/>
            <person name="Debuchy R."/>
            <person name="Gladieux P."/>
            <person name="Thoren M.H."/>
            <person name="Johannesson H."/>
        </authorList>
    </citation>
    <scope>NUCLEOTIDE SEQUENCE</scope>
    <source>
        <strain evidence="2">8032-3</strain>
    </source>
</reference>
<dbReference type="PANTHER" id="PTHR28155:SF1">
    <property type="entry name" value="DNA-DIRECTED RNA POLYMERASE I SUBUNIT RPA34.5-DOMAIN-CONTAINING PROTEIN"/>
    <property type="match status" value="1"/>
</dbReference>
<feature type="compositionally biased region" description="Acidic residues" evidence="1">
    <location>
        <begin position="243"/>
        <end position="254"/>
    </location>
</feature>
<feature type="compositionally biased region" description="Low complexity" evidence="1">
    <location>
        <begin position="604"/>
        <end position="615"/>
    </location>
</feature>
<feature type="compositionally biased region" description="Low complexity" evidence="1">
    <location>
        <begin position="136"/>
        <end position="146"/>
    </location>
</feature>
<keyword evidence="2" id="KW-0804">Transcription</keyword>
<feature type="compositionally biased region" description="Low complexity" evidence="1">
    <location>
        <begin position="525"/>
        <end position="535"/>
    </location>
</feature>
<keyword evidence="3" id="KW-1185">Reference proteome</keyword>
<feature type="compositionally biased region" description="Low complexity" evidence="1">
    <location>
        <begin position="272"/>
        <end position="287"/>
    </location>
</feature>
<comment type="caution">
    <text evidence="2">The sequence shown here is derived from an EMBL/GenBank/DDBJ whole genome shotgun (WGS) entry which is preliminary data.</text>
</comment>
<dbReference type="GeneID" id="85309295"/>
<dbReference type="AlphaFoldDB" id="A0AAJ0FMS5"/>
<feature type="compositionally biased region" description="Basic and acidic residues" evidence="1">
    <location>
        <begin position="161"/>
        <end position="173"/>
    </location>
</feature>
<keyword evidence="2" id="KW-0240">DNA-directed RNA polymerase</keyword>
<feature type="compositionally biased region" description="Basic and acidic residues" evidence="1">
    <location>
        <begin position="109"/>
        <end position="132"/>
    </location>
</feature>
<dbReference type="InterPro" id="IPR053263">
    <property type="entry name" value="Euk_RPA34_RNAP_subunit"/>
</dbReference>
<dbReference type="InterPro" id="IPR013240">
    <property type="entry name" value="DNA-dir_RNA_pol1_su_RPA34"/>
</dbReference>